<name>A0A5T1UE66_CAMJU</name>
<dbReference type="Pfam" id="PF11186">
    <property type="entry name" value="DUF2972"/>
    <property type="match status" value="1"/>
</dbReference>
<proteinExistence type="predicted"/>
<organism evidence="1">
    <name type="scientific">Campylobacter jejuni</name>
    <dbReference type="NCBI Taxonomy" id="197"/>
    <lineage>
        <taxon>Bacteria</taxon>
        <taxon>Pseudomonadati</taxon>
        <taxon>Campylobacterota</taxon>
        <taxon>Epsilonproteobacteria</taxon>
        <taxon>Campylobacterales</taxon>
        <taxon>Campylobacteraceae</taxon>
        <taxon>Campylobacter</taxon>
    </lineage>
</organism>
<accession>A0A5T1UE66</accession>
<evidence type="ECO:0000313" key="1">
    <source>
        <dbReference type="EMBL" id="EAL6611344.1"/>
    </source>
</evidence>
<reference evidence="1" key="1">
    <citation type="submission" date="2018-07" db="EMBL/GenBank/DDBJ databases">
        <authorList>
            <consortium name="NARMS: The National Antimicrobial Resistance Monitoring System"/>
        </authorList>
    </citation>
    <scope>NUCLEOTIDE SEQUENCE</scope>
    <source>
        <strain evidence="1">CVM N17C128</strain>
    </source>
</reference>
<dbReference type="EMBL" id="AACQDH010000013">
    <property type="protein sequence ID" value="EAL6611344.1"/>
    <property type="molecule type" value="Genomic_DNA"/>
</dbReference>
<sequence length="221" mass="26674">ITEVFILDTKDIVGNRCYTTFCNLSKKLNFQYPSENLKEIFITPFVSKVMDMLPLTLVLYPTNQYDNKKDIFTHPIEIIITFRKMMLYCNQEKLIDMKKDFFSKSNWDIQDEILFLIDKNDKNRLLSDSCLFLQTQQYLRKFMIVFENKIKEEKKKLFSENDILNYLRDNKQARIKLKNVLKHEINFTKKTNQKIVASWKYCQEFEKMCKELDGDIYEKDL</sequence>
<feature type="non-terminal residue" evidence="1">
    <location>
        <position position="1"/>
    </location>
</feature>
<protein>
    <submittedName>
        <fullName evidence="1">DUF2972 domain-containing protein</fullName>
    </submittedName>
</protein>
<comment type="caution">
    <text evidence="1">The sequence shown here is derived from an EMBL/GenBank/DDBJ whole genome shotgun (WGS) entry which is preliminary data.</text>
</comment>
<gene>
    <name evidence="1" type="ORF">DSU49_05455</name>
</gene>
<dbReference type="InterPro" id="IPR021353">
    <property type="entry name" value="DUF2972"/>
</dbReference>
<dbReference type="AlphaFoldDB" id="A0A5T1UE66"/>